<reference evidence="1" key="1">
    <citation type="submission" date="2006-10" db="EMBL/GenBank/DDBJ databases">
        <authorList>
            <person name="Amadeo P."/>
            <person name="Zhao Q."/>
            <person name="Wortman J."/>
            <person name="Fraser-Liggett C."/>
            <person name="Carlton J."/>
        </authorList>
    </citation>
    <scope>NUCLEOTIDE SEQUENCE</scope>
    <source>
        <strain evidence="1">G3</strain>
    </source>
</reference>
<dbReference type="InParanoid" id="A2EJL1"/>
<dbReference type="Proteomes" id="UP000001542">
    <property type="component" value="Unassembled WGS sequence"/>
</dbReference>
<gene>
    <name evidence="1" type="ORF">TVAG_197950</name>
</gene>
<reference evidence="1" key="2">
    <citation type="journal article" date="2007" name="Science">
        <title>Draft genome sequence of the sexually transmitted pathogen Trichomonas vaginalis.</title>
        <authorList>
            <person name="Carlton J.M."/>
            <person name="Hirt R.P."/>
            <person name="Silva J.C."/>
            <person name="Delcher A.L."/>
            <person name="Schatz M."/>
            <person name="Zhao Q."/>
            <person name="Wortman J.R."/>
            <person name="Bidwell S.L."/>
            <person name="Alsmark U.C.M."/>
            <person name="Besteiro S."/>
            <person name="Sicheritz-Ponten T."/>
            <person name="Noel C.J."/>
            <person name="Dacks J.B."/>
            <person name="Foster P.G."/>
            <person name="Simillion C."/>
            <person name="Van de Peer Y."/>
            <person name="Miranda-Saavedra D."/>
            <person name="Barton G.J."/>
            <person name="Westrop G.D."/>
            <person name="Mueller S."/>
            <person name="Dessi D."/>
            <person name="Fiori P.L."/>
            <person name="Ren Q."/>
            <person name="Paulsen I."/>
            <person name="Zhang H."/>
            <person name="Bastida-Corcuera F.D."/>
            <person name="Simoes-Barbosa A."/>
            <person name="Brown M.T."/>
            <person name="Hayes R.D."/>
            <person name="Mukherjee M."/>
            <person name="Okumura C.Y."/>
            <person name="Schneider R."/>
            <person name="Smith A.J."/>
            <person name="Vanacova S."/>
            <person name="Villalvazo M."/>
            <person name="Haas B.J."/>
            <person name="Pertea M."/>
            <person name="Feldblyum T.V."/>
            <person name="Utterback T.R."/>
            <person name="Shu C.L."/>
            <person name="Osoegawa K."/>
            <person name="de Jong P.J."/>
            <person name="Hrdy I."/>
            <person name="Horvathova L."/>
            <person name="Zubacova Z."/>
            <person name="Dolezal P."/>
            <person name="Malik S.B."/>
            <person name="Logsdon J.M. Jr."/>
            <person name="Henze K."/>
            <person name="Gupta A."/>
            <person name="Wang C.C."/>
            <person name="Dunne R.L."/>
            <person name="Upcroft J.A."/>
            <person name="Upcroft P."/>
            <person name="White O."/>
            <person name="Salzberg S.L."/>
            <person name="Tang P."/>
            <person name="Chiu C.-H."/>
            <person name="Lee Y.-S."/>
            <person name="Embley T.M."/>
            <person name="Coombs G.H."/>
            <person name="Mottram J.C."/>
            <person name="Tachezy J."/>
            <person name="Fraser-Liggett C.M."/>
            <person name="Johnson P.J."/>
        </authorList>
    </citation>
    <scope>NUCLEOTIDE SEQUENCE [LARGE SCALE GENOMIC DNA]</scope>
    <source>
        <strain evidence="1">G3</strain>
    </source>
</reference>
<evidence type="ECO:0000313" key="1">
    <source>
        <dbReference type="EMBL" id="EAY07181.1"/>
    </source>
</evidence>
<keyword evidence="2" id="KW-1185">Reference proteome</keyword>
<dbReference type="EMBL" id="DS113406">
    <property type="protein sequence ID" value="EAY07181.1"/>
    <property type="molecule type" value="Genomic_DNA"/>
</dbReference>
<dbReference type="VEuPathDB" id="TrichDB:TVAGG3_0617250"/>
<proteinExistence type="predicted"/>
<organism evidence="1 2">
    <name type="scientific">Trichomonas vaginalis (strain ATCC PRA-98 / G3)</name>
    <dbReference type="NCBI Taxonomy" id="412133"/>
    <lineage>
        <taxon>Eukaryota</taxon>
        <taxon>Metamonada</taxon>
        <taxon>Parabasalia</taxon>
        <taxon>Trichomonadida</taxon>
        <taxon>Trichomonadidae</taxon>
        <taxon>Trichomonas</taxon>
    </lineage>
</organism>
<sequence>MRKPPDSFNPVAVTFKSIFEKTALSLVPDLKQELSVLSEDLLSEFRTFPRSNQEYRSVIKILTETSKIHTQGVLSFLKDLFVTTIHLRGNKTVPLEHYILPEYDPNNPNHVLFIRYYEYIFMTDLITSIFVSNPIITEFKHLQDLGYLLCSISISEPVMYEMVLPQFAYIIHTISKVNFDQFYDSFSQLIINKPEPYFILVKYVHLVDENPKSYDFLEIIYDYMNHQIRRKTATNLMLESVSTLLLKFIAHNQIINKFERLAQLSLKIETLKYGALELISTIMANNRVSFSDKLQFYTREVVPLLQEETGFNIVVRIFYILSFGSYINSNQFLSFWVPETSDFEFVPIEITDSIRKEIIEMSKQFLDTIFPHEDFSQVQSIIRNTLLYFACADFDVFINEIADKFLSCDDERFTTFLSCVGPINNNIIHICPEMIIKFNNILSQITYRKLNSYLHSDMVSRFFSSKLFEKTQNDKISKNNIFEIMSKWDVDTGPISEIMRRSDSFQINGNIVLPSSHLIETLPYILTSNSIQPTMWTSMLVKLSAINNSSIANPASVILLKHIDDQKDKTKICENLVAMITIKETPEIVFVCLNLLLHAAKACDPSQDRAQNDVYSQMEYVSFLCLASEYPFMRSISYQLLIVLNKLKSNEGFYSHIEKHIQAIESNVKHNILLQQLPKRPENHKYYVEEISLETALNSPYQHIWNYFLSEFSRIVAFIKYLPITEKISDVPKIFLESKKNHLTLGLLVIFFSMSIVKKNFNKEFYVYETKLLTDTPVSLDMNILKTILERIYTRETISLAIAVKHTNYTLVPFVLSTLKSIALKNNPIIAMTMDIIYNLLKSIEGINNLRVETYEDANYILESAEKNFKPLKPSSVQNKEHLILYYLLCMQFWILSNKTTISINAKNRSLTFILDNFKEDHRFICYAASTLVSLLETGEGFGQLPENTIRSLLKILIICEEHNYDVLVPLLDKDFNVFIEYYIEYCYTGSQSTSDFFFNAISEVIDQGNGSNKEENHKKILSNPYPIIVIGLYKLKTGYSLADSFLRNYLMKYANEKMESVIQQLNTDNENKMPIIDIILKYMPKHGEAIVHTALSILQKFINSCSVKVFVDIMMPFVCNFRILPYQHSCMNIPPHLSRMSPYQFLCLLFDVTSHVKPQDFEHLTEVWSLLMKEEESRAIVLPFLFEMKNPEVQIELFTELLQENPKEIINSLLKRLEFSFYAYCSYQGERKYDDEMWIIQVIIKAIQYKEVSRNPIVLHHALLFHSSHTLQLLKKLCKQNKIAYSRRALSDNSLALIVESYSNSFKSMGEMKLIETWALEAMRWVIGSKSLKIASTSLVILNHIDYTPNKENSTAFFHGIFRSVAYFLGNCTELDQYTSKFINDTFVYFNRFFSGNEKLAFDYIKCFFEFVVIVDAYFDQMIPLYAQCRESNVTKDDAEQYLLLAIRPIFNELESDNKAKYLFKHILRANGHIIDVRLVGALLKPFDECCRLLKEIERDIDVPDFNRLLGHLSFMSLTASADLMTKIFVAANIILKKYAVIRGDSKNNKPIPLMPISSLTDLLQPEKRTQPVDILSPDIDKRALHILYKVALSKVMSMHESIDLILCISSIEPLISTTNFVEDRDFVAEANGVIQNLNNLGKRVNEVVSFTECQDLESTSNLLNPESHPKVQPFTSEHEVLELISKENSKVIPLSPDRKFFKMVAKLTDVYTQLKDAVKAKLNADGLYIEREFKPLIPPQEILEDLDFEYLPMNFDPLFTIEGFCRPEKRQQPSRQNYVRYEF</sequence>
<accession>A2EJL1</accession>
<evidence type="ECO:0000313" key="2">
    <source>
        <dbReference type="Proteomes" id="UP000001542"/>
    </source>
</evidence>
<dbReference type="VEuPathDB" id="TrichDB:TVAG_197950"/>
<dbReference type="KEGG" id="tva:4765067"/>
<dbReference type="RefSeq" id="XP_001319404.1">
    <property type="nucleotide sequence ID" value="XM_001319369.1"/>
</dbReference>
<protein>
    <submittedName>
        <fullName evidence="1">Uncharacterized protein</fullName>
    </submittedName>
</protein>
<name>A2EJL1_TRIV3</name>